<dbReference type="GO" id="GO:0005737">
    <property type="term" value="C:cytoplasm"/>
    <property type="evidence" value="ECO:0007669"/>
    <property type="project" value="TreeGrafter"/>
</dbReference>
<comment type="caution">
    <text evidence="4">The sequence shown here is derived from an EMBL/GenBank/DDBJ whole genome shotgun (WGS) entry which is preliminary data.</text>
</comment>
<protein>
    <submittedName>
        <fullName evidence="4">Muskelin</fullName>
    </submittedName>
</protein>
<dbReference type="Gene3D" id="2.120.10.80">
    <property type="entry name" value="Kelch-type beta propeller"/>
    <property type="match status" value="2"/>
</dbReference>
<dbReference type="InterPro" id="IPR052456">
    <property type="entry name" value="CTLH_complex_component"/>
</dbReference>
<evidence type="ECO:0000259" key="3">
    <source>
        <dbReference type="Pfam" id="PF06588"/>
    </source>
</evidence>
<feature type="region of interest" description="Disordered" evidence="2">
    <location>
        <begin position="554"/>
        <end position="578"/>
    </location>
</feature>
<dbReference type="AlphaFoldDB" id="A0A1C7M0T0"/>
<sequence>MKEFKIFVGLSEDNMTEVLHAGLRNDSVPETFAIRHANRAGGLFPTRYVKIVPLSAHGQSFHTSIWYVALSGISDPSFVEQVRQKHDEYRETSVMRHVLKHLRQRRFLSPYDSILSRTGLTLEHALITSLHEASVLHGDWARAEELVRSASDAGLLASFRHACQPHAQWTRLRGLDADGDVPRRRGGHAMCMDTQGGLVYLFGGWDGQRSLDDFWVYDVARDTWRELSPATSREKNGPGPRACHKMVFDTKTGAIYLLGRLGDGDALESHAVTDADTTDATVGTGPSEVNWRVLSPDSRRSTPPVEPPASAWSSYCSEFYRYHTRGLDAGSWTFCHSTLGRRAIYVHGGRIVDGEWKSLKYSGLYRYDVRTSNWKMLDAGDASTSHPSIPSRYGHSMVLDTITSTLFIFAGQRDDRYLSDMYSFHIPTGTMTELFSNFTAFGGPDACFTQRAVIDPELREIYVFCGLTRARPGSMTVLAAESPNWIYRYERWDLPGKWAKIPSVESKSEASELPQPRYAHQVVYNHITKTSFMHGGNAGIKSEDSAGFGDLEDTEERMEVERRADDDDTGSDGGKENRLDDFWQMQLIRPSPDEIVRRACFEIRQQQFREMCEDGPAIQALTFLQTQVSSVVDHSDVEETKTFRSLLSYLLAAPPQPTPTRSGTPAASGSGSGMDGEDSSPSWIRSSSDSLVDVHTSSSKRSRPEAASPSVVRMEEDPVETTAGHTAPSPARFHQRTQLFERLLAFVNEDAKQPDENLLDLVNMNG</sequence>
<dbReference type="OMA" id="NKQDYKH"/>
<dbReference type="Proteomes" id="UP000092993">
    <property type="component" value="Unassembled WGS sequence"/>
</dbReference>
<proteinExistence type="predicted"/>
<feature type="domain" description="Muskelin N-terminal" evidence="3">
    <location>
        <begin position="1"/>
        <end position="124"/>
    </location>
</feature>
<evidence type="ECO:0000313" key="4">
    <source>
        <dbReference type="EMBL" id="OBZ70545.1"/>
    </source>
</evidence>
<dbReference type="PANTHER" id="PTHR15526:SF5">
    <property type="entry name" value="MUSKELIN"/>
    <property type="match status" value="1"/>
</dbReference>
<dbReference type="InterPro" id="IPR011043">
    <property type="entry name" value="Gal_Oxase/kelch_b-propeller"/>
</dbReference>
<name>A0A1C7M0T0_GRIFR</name>
<dbReference type="SUPFAM" id="SSF117281">
    <property type="entry name" value="Kelch motif"/>
    <property type="match status" value="1"/>
</dbReference>
<accession>A0A1C7M0T0</accession>
<dbReference type="EMBL" id="LUGG01000013">
    <property type="protein sequence ID" value="OBZ70545.1"/>
    <property type="molecule type" value="Genomic_DNA"/>
</dbReference>
<keyword evidence="5" id="KW-1185">Reference proteome</keyword>
<reference evidence="4 5" key="1">
    <citation type="submission" date="2016-03" db="EMBL/GenBank/DDBJ databases">
        <title>Whole genome sequencing of Grifola frondosa 9006-11.</title>
        <authorList>
            <person name="Min B."/>
            <person name="Park H."/>
            <person name="Kim J.-G."/>
            <person name="Cho H."/>
            <person name="Oh Y.-L."/>
            <person name="Kong W.-S."/>
            <person name="Choi I.-G."/>
        </authorList>
    </citation>
    <scope>NUCLEOTIDE SEQUENCE [LARGE SCALE GENOMIC DNA]</scope>
    <source>
        <strain evidence="4 5">9006-11</strain>
    </source>
</reference>
<evidence type="ECO:0000256" key="1">
    <source>
        <dbReference type="ARBA" id="ARBA00022737"/>
    </source>
</evidence>
<dbReference type="Pfam" id="PF24681">
    <property type="entry name" value="Kelch_KLHDC2_KLHL20_DRC7"/>
    <property type="match status" value="2"/>
</dbReference>
<dbReference type="InterPro" id="IPR010565">
    <property type="entry name" value="Muskelin_N"/>
</dbReference>
<dbReference type="STRING" id="5627.A0A1C7M0T0"/>
<dbReference type="Gene3D" id="2.60.120.260">
    <property type="entry name" value="Galactose-binding domain-like"/>
    <property type="match status" value="1"/>
</dbReference>
<organism evidence="4 5">
    <name type="scientific">Grifola frondosa</name>
    <name type="common">Maitake</name>
    <name type="synonym">Polyporus frondosus</name>
    <dbReference type="NCBI Taxonomy" id="5627"/>
    <lineage>
        <taxon>Eukaryota</taxon>
        <taxon>Fungi</taxon>
        <taxon>Dikarya</taxon>
        <taxon>Basidiomycota</taxon>
        <taxon>Agaricomycotina</taxon>
        <taxon>Agaricomycetes</taxon>
        <taxon>Polyporales</taxon>
        <taxon>Grifolaceae</taxon>
        <taxon>Grifola</taxon>
    </lineage>
</organism>
<gene>
    <name evidence="4" type="primary">Mkln1</name>
    <name evidence="4" type="ORF">A0H81_09252</name>
</gene>
<evidence type="ECO:0000313" key="5">
    <source>
        <dbReference type="Proteomes" id="UP000092993"/>
    </source>
</evidence>
<keyword evidence="1" id="KW-0677">Repeat</keyword>
<dbReference type="SUPFAM" id="SSF50965">
    <property type="entry name" value="Galactose oxidase, central domain"/>
    <property type="match status" value="1"/>
</dbReference>
<dbReference type="OrthoDB" id="10052615at2759"/>
<feature type="compositionally biased region" description="Low complexity" evidence="2">
    <location>
        <begin position="679"/>
        <end position="690"/>
    </location>
</feature>
<dbReference type="InterPro" id="IPR015915">
    <property type="entry name" value="Kelch-typ_b-propeller"/>
</dbReference>
<dbReference type="PANTHER" id="PTHR15526">
    <property type="entry name" value="MUSKELIN"/>
    <property type="match status" value="1"/>
</dbReference>
<feature type="region of interest" description="Disordered" evidence="2">
    <location>
        <begin position="654"/>
        <end position="731"/>
    </location>
</feature>
<evidence type="ECO:0000256" key="2">
    <source>
        <dbReference type="SAM" id="MobiDB-lite"/>
    </source>
</evidence>
<dbReference type="Pfam" id="PF06588">
    <property type="entry name" value="Muskelin_N"/>
    <property type="match status" value="1"/>
</dbReference>